<accession>A0A4R8FN71</accession>
<proteinExistence type="predicted"/>
<sequence length="219" mass="24010">MYLQRYAMDRSSQFADVTQLAVVGDPWLDESVRRPTASFASQDLDRQAGNARNQLLSALAERVGIFFFYSSDCAMCEAQVPIMKMAQRDFKVVPISLDGKDLPSAPFSDVKADSGHAEMLGVEQLPAIYLASPDGQFAPIAQGAIALNEMRERMIIAARKAGWVTEEEFNKTRPILNLEDNLSEVLPMDALGSAASEGETNFIPPAELLNIINHTTQGN</sequence>
<dbReference type="EMBL" id="SOEC01000024">
    <property type="protein sequence ID" value="TDX23691.1"/>
    <property type="molecule type" value="Genomic_DNA"/>
</dbReference>
<dbReference type="Gene3D" id="3.40.30.10">
    <property type="entry name" value="Glutaredoxin"/>
    <property type="match status" value="1"/>
</dbReference>
<reference evidence="2 3" key="1">
    <citation type="submission" date="2019-03" db="EMBL/GenBank/DDBJ databases">
        <title>Freshwater and sediment microbial communities from various areas in North America, analyzing microbe dynamics in response to fracking.</title>
        <authorList>
            <person name="Lamendella R."/>
        </authorList>
    </citation>
    <scope>NUCLEOTIDE SEQUENCE [LARGE SCALE GENOMIC DNA]</scope>
    <source>
        <strain evidence="2 3">6_TX</strain>
    </source>
</reference>
<dbReference type="Proteomes" id="UP000294489">
    <property type="component" value="Unassembled WGS sequence"/>
</dbReference>
<evidence type="ECO:0000313" key="2">
    <source>
        <dbReference type="EMBL" id="TDX23691.1"/>
    </source>
</evidence>
<feature type="domain" description="Thioredoxin" evidence="1">
    <location>
        <begin position="30"/>
        <end position="160"/>
    </location>
</feature>
<organism evidence="2 3">
    <name type="scientific">Modicisalibacter xianhensis</name>
    <dbReference type="NCBI Taxonomy" id="442341"/>
    <lineage>
        <taxon>Bacteria</taxon>
        <taxon>Pseudomonadati</taxon>
        <taxon>Pseudomonadota</taxon>
        <taxon>Gammaproteobacteria</taxon>
        <taxon>Oceanospirillales</taxon>
        <taxon>Halomonadaceae</taxon>
        <taxon>Modicisalibacter</taxon>
    </lineage>
</organism>
<dbReference type="PROSITE" id="PS51352">
    <property type="entry name" value="THIOREDOXIN_2"/>
    <property type="match status" value="1"/>
</dbReference>
<dbReference type="InterPro" id="IPR036249">
    <property type="entry name" value="Thioredoxin-like_sf"/>
</dbReference>
<dbReference type="InterPro" id="IPR013766">
    <property type="entry name" value="Thioredoxin_domain"/>
</dbReference>
<name>A0A4R8FN71_9GAMM</name>
<dbReference type="Pfam" id="PF13728">
    <property type="entry name" value="TraF"/>
    <property type="match status" value="1"/>
</dbReference>
<dbReference type="AlphaFoldDB" id="A0A4R8FN71"/>
<protein>
    <submittedName>
        <fullName evidence="2">F plasmid transfer operon protein TraF</fullName>
    </submittedName>
</protein>
<comment type="caution">
    <text evidence="2">The sequence shown here is derived from an EMBL/GenBank/DDBJ whole genome shotgun (WGS) entry which is preliminary data.</text>
</comment>
<dbReference type="InterPro" id="IPR039555">
    <property type="entry name" value="TraF/TrbB"/>
</dbReference>
<gene>
    <name evidence="2" type="ORF">DFO67_1248</name>
</gene>
<evidence type="ECO:0000313" key="3">
    <source>
        <dbReference type="Proteomes" id="UP000294489"/>
    </source>
</evidence>
<evidence type="ECO:0000259" key="1">
    <source>
        <dbReference type="PROSITE" id="PS51352"/>
    </source>
</evidence>
<dbReference type="SUPFAM" id="SSF52833">
    <property type="entry name" value="Thioredoxin-like"/>
    <property type="match status" value="1"/>
</dbReference>